<evidence type="ECO:0000313" key="2">
    <source>
        <dbReference type="Proteomes" id="UP001049176"/>
    </source>
</evidence>
<sequence>QAVGIQYRDTSAAKTLHNIAYDVVDKLRRLAILVDCDISYLAATKCESSDDFFAVAEPIEAFFSAIEACSQNERIVFVLLVGKTSILDEMPTRPVQLRGCDIP</sequence>
<dbReference type="GeneID" id="66073204"/>
<reference evidence="1" key="1">
    <citation type="journal article" date="2021" name="Genome Biol. Evol.">
        <title>The assembled and annotated genome of the fairy-ring fungus Marasmius oreades.</title>
        <authorList>
            <person name="Hiltunen M."/>
            <person name="Ament-Velasquez S.L."/>
            <person name="Johannesson H."/>
        </authorList>
    </citation>
    <scope>NUCLEOTIDE SEQUENCE</scope>
    <source>
        <strain evidence="1">03SP1</strain>
    </source>
</reference>
<comment type="caution">
    <text evidence="1">The sequence shown here is derived from an EMBL/GenBank/DDBJ whole genome shotgun (WGS) entry which is preliminary data.</text>
</comment>
<protein>
    <submittedName>
        <fullName evidence="1">Uncharacterized protein</fullName>
    </submittedName>
</protein>
<keyword evidence="2" id="KW-1185">Reference proteome</keyword>
<dbReference type="RefSeq" id="XP_043013184.1">
    <property type="nucleotide sequence ID" value="XM_043148585.1"/>
</dbReference>
<evidence type="ECO:0000313" key="1">
    <source>
        <dbReference type="EMBL" id="KAG7096714.1"/>
    </source>
</evidence>
<dbReference type="Proteomes" id="UP001049176">
    <property type="component" value="Chromosome 2"/>
</dbReference>
<proteinExistence type="predicted"/>
<dbReference type="AlphaFoldDB" id="A0A9P7UXX3"/>
<dbReference type="EMBL" id="CM032182">
    <property type="protein sequence ID" value="KAG7096714.1"/>
    <property type="molecule type" value="Genomic_DNA"/>
</dbReference>
<accession>A0A9P7UXX3</accession>
<dbReference type="KEGG" id="more:E1B28_004128"/>
<organism evidence="1 2">
    <name type="scientific">Marasmius oreades</name>
    <name type="common">fairy-ring Marasmius</name>
    <dbReference type="NCBI Taxonomy" id="181124"/>
    <lineage>
        <taxon>Eukaryota</taxon>
        <taxon>Fungi</taxon>
        <taxon>Dikarya</taxon>
        <taxon>Basidiomycota</taxon>
        <taxon>Agaricomycotina</taxon>
        <taxon>Agaricomycetes</taxon>
        <taxon>Agaricomycetidae</taxon>
        <taxon>Agaricales</taxon>
        <taxon>Marasmiineae</taxon>
        <taxon>Marasmiaceae</taxon>
        <taxon>Marasmius</taxon>
    </lineage>
</organism>
<gene>
    <name evidence="1" type="ORF">E1B28_004128</name>
</gene>
<name>A0A9P7UXX3_9AGAR</name>
<feature type="non-terminal residue" evidence="1">
    <location>
        <position position="1"/>
    </location>
</feature>